<dbReference type="KEGG" id="lha:LHA_0166"/>
<dbReference type="AlphaFoldDB" id="A0A0A8UK87"/>
<accession>A0A0A8UK87</accession>
<protein>
    <submittedName>
        <fullName evidence="1">Uncharacterized protein</fullName>
    </submittedName>
</protein>
<keyword evidence="2" id="KW-1185">Reference proteome</keyword>
<dbReference type="STRING" id="449.LHA_0166"/>
<organism evidence="1 2">
    <name type="scientific">Legionella hackeliae</name>
    <dbReference type="NCBI Taxonomy" id="449"/>
    <lineage>
        <taxon>Bacteria</taxon>
        <taxon>Pseudomonadati</taxon>
        <taxon>Pseudomonadota</taxon>
        <taxon>Gammaproteobacteria</taxon>
        <taxon>Legionellales</taxon>
        <taxon>Legionellaceae</taxon>
        <taxon>Legionella</taxon>
    </lineage>
</organism>
<gene>
    <name evidence="1" type="ORF">LHA_0166</name>
</gene>
<evidence type="ECO:0000313" key="1">
    <source>
        <dbReference type="EMBL" id="CEK09280.1"/>
    </source>
</evidence>
<sequence>MAPMMLQCLPQNEEGEAMRVELLTQFEEVKSHGVIYRLMGELHRETQYNFSVLHALNNYVAYFEEHGLDIFEQMDKSLVIGYEQKLIPAHIAQHYCELAVPFWPTPSFKHDHLKRMLTVAYSGDWYSTANEETAYHPVTKEKQRYAMSTRFLTLIEAKIDARALEELQKVRLEDLNALHLNLQKPIHCSPHLAG</sequence>
<dbReference type="EMBL" id="LN681225">
    <property type="protein sequence ID" value="CEK09280.1"/>
    <property type="molecule type" value="Genomic_DNA"/>
</dbReference>
<dbReference type="Proteomes" id="UP000032803">
    <property type="component" value="Chromosome I"/>
</dbReference>
<reference evidence="2" key="1">
    <citation type="submission" date="2014-09" db="EMBL/GenBank/DDBJ databases">
        <authorList>
            <person name="Gomez-Valero L."/>
        </authorList>
    </citation>
    <scope>NUCLEOTIDE SEQUENCE [LARGE SCALE GENOMIC DNA]</scope>
    <source>
        <strain evidence="2">ATCC35250</strain>
    </source>
</reference>
<name>A0A0A8UK87_LEGHA</name>
<evidence type="ECO:0000313" key="2">
    <source>
        <dbReference type="Proteomes" id="UP000032803"/>
    </source>
</evidence>
<proteinExistence type="predicted"/>
<dbReference type="HOGENOM" id="CLU_1400945_0_0_6"/>